<protein>
    <submittedName>
        <fullName evidence="1">Uncharacterized protein</fullName>
    </submittedName>
</protein>
<dbReference type="Proteomes" id="UP000734854">
    <property type="component" value="Unassembled WGS sequence"/>
</dbReference>
<dbReference type="EMBL" id="JACMSC010000016">
    <property type="protein sequence ID" value="KAG6482175.1"/>
    <property type="molecule type" value="Genomic_DNA"/>
</dbReference>
<dbReference type="AlphaFoldDB" id="A0A8J5KAZ3"/>
<sequence length="102" mass="11758">MPKPDAGVLIVGATWCFGRWTTSAFTHNRKISERRGGLKLVQAMALNHGEGAAWKWPVICLIRASWEQIRYKLSRETRLRGWLQGGGRYFTDFSREKIVESY</sequence>
<comment type="caution">
    <text evidence="1">The sequence shown here is derived from an EMBL/GenBank/DDBJ whole genome shotgun (WGS) entry which is preliminary data.</text>
</comment>
<proteinExistence type="predicted"/>
<organism evidence="1 2">
    <name type="scientific">Zingiber officinale</name>
    <name type="common">Ginger</name>
    <name type="synonym">Amomum zingiber</name>
    <dbReference type="NCBI Taxonomy" id="94328"/>
    <lineage>
        <taxon>Eukaryota</taxon>
        <taxon>Viridiplantae</taxon>
        <taxon>Streptophyta</taxon>
        <taxon>Embryophyta</taxon>
        <taxon>Tracheophyta</taxon>
        <taxon>Spermatophyta</taxon>
        <taxon>Magnoliopsida</taxon>
        <taxon>Liliopsida</taxon>
        <taxon>Zingiberales</taxon>
        <taxon>Zingiberaceae</taxon>
        <taxon>Zingiber</taxon>
    </lineage>
</organism>
<evidence type="ECO:0000313" key="1">
    <source>
        <dbReference type="EMBL" id="KAG6482175.1"/>
    </source>
</evidence>
<evidence type="ECO:0000313" key="2">
    <source>
        <dbReference type="Proteomes" id="UP000734854"/>
    </source>
</evidence>
<accession>A0A8J5KAZ3</accession>
<gene>
    <name evidence="1" type="ORF">ZIOFF_058806</name>
</gene>
<name>A0A8J5KAZ3_ZINOF</name>
<reference evidence="1 2" key="1">
    <citation type="submission" date="2020-08" db="EMBL/GenBank/DDBJ databases">
        <title>Plant Genome Project.</title>
        <authorList>
            <person name="Zhang R.-G."/>
        </authorList>
    </citation>
    <scope>NUCLEOTIDE SEQUENCE [LARGE SCALE GENOMIC DNA]</scope>
    <source>
        <tissue evidence="1">Rhizome</tissue>
    </source>
</reference>
<keyword evidence="2" id="KW-1185">Reference proteome</keyword>